<dbReference type="RefSeq" id="WP_142663666.1">
    <property type="nucleotide sequence ID" value="NZ_FXTK01000012.1"/>
</dbReference>
<evidence type="ECO:0000313" key="4">
    <source>
        <dbReference type="EMBL" id="SMO80355.1"/>
    </source>
</evidence>
<dbReference type="AlphaFoldDB" id="A0A521E8T7"/>
<dbReference type="InterPro" id="IPR049517">
    <property type="entry name" value="ACX-like_C"/>
</dbReference>
<keyword evidence="5" id="KW-1185">Reference proteome</keyword>
<dbReference type="PANTHER" id="PTHR11365">
    <property type="entry name" value="5-OXOPROLINASE RELATED"/>
    <property type="match status" value="1"/>
</dbReference>
<dbReference type="Proteomes" id="UP000319014">
    <property type="component" value="Unassembled WGS sequence"/>
</dbReference>
<feature type="domain" description="Hydantoinase/oxoprolinase N-terminal" evidence="2">
    <location>
        <begin position="8"/>
        <end position="186"/>
    </location>
</feature>
<dbReference type="Pfam" id="PF01968">
    <property type="entry name" value="Hydantoinase_A"/>
    <property type="match status" value="1"/>
</dbReference>
<dbReference type="GO" id="GO:0005829">
    <property type="term" value="C:cytosol"/>
    <property type="evidence" value="ECO:0007669"/>
    <property type="project" value="TreeGrafter"/>
</dbReference>
<dbReference type="Pfam" id="PF05378">
    <property type="entry name" value="Hydant_A_N"/>
    <property type="match status" value="1"/>
</dbReference>
<dbReference type="InterPro" id="IPR008040">
    <property type="entry name" value="Hydant_A_N"/>
</dbReference>
<dbReference type="OrthoDB" id="9759608at2"/>
<dbReference type="Pfam" id="PF19278">
    <property type="entry name" value="Hydant_A_C"/>
    <property type="match status" value="1"/>
</dbReference>
<evidence type="ECO:0000259" key="1">
    <source>
        <dbReference type="Pfam" id="PF01968"/>
    </source>
</evidence>
<dbReference type="InterPro" id="IPR045079">
    <property type="entry name" value="Oxoprolinase-like"/>
</dbReference>
<reference evidence="4 5" key="1">
    <citation type="submission" date="2017-05" db="EMBL/GenBank/DDBJ databases">
        <authorList>
            <person name="Varghese N."/>
            <person name="Submissions S."/>
        </authorList>
    </citation>
    <scope>NUCLEOTIDE SEQUENCE [LARGE SCALE GENOMIC DNA]</scope>
    <source>
        <strain evidence="4 5">DSM 100094</strain>
    </source>
</reference>
<accession>A0A521E8T7</accession>
<organism evidence="4 5">
    <name type="scientific">Paracoccus laeviglucosivorans</name>
    <dbReference type="NCBI Taxonomy" id="1197861"/>
    <lineage>
        <taxon>Bacteria</taxon>
        <taxon>Pseudomonadati</taxon>
        <taxon>Pseudomonadota</taxon>
        <taxon>Alphaproteobacteria</taxon>
        <taxon>Rhodobacterales</taxon>
        <taxon>Paracoccaceae</taxon>
        <taxon>Paracoccus</taxon>
    </lineage>
</organism>
<evidence type="ECO:0000313" key="5">
    <source>
        <dbReference type="Proteomes" id="UP000319014"/>
    </source>
</evidence>
<gene>
    <name evidence="4" type="ORF">SAMN06265221_11213</name>
</gene>
<name>A0A521E8T7_9RHOB</name>
<dbReference type="GO" id="GO:0006749">
    <property type="term" value="P:glutathione metabolic process"/>
    <property type="evidence" value="ECO:0007669"/>
    <property type="project" value="TreeGrafter"/>
</dbReference>
<dbReference type="EMBL" id="FXTK01000012">
    <property type="protein sequence ID" value="SMO80355.1"/>
    <property type="molecule type" value="Genomic_DNA"/>
</dbReference>
<evidence type="ECO:0000259" key="2">
    <source>
        <dbReference type="Pfam" id="PF05378"/>
    </source>
</evidence>
<evidence type="ECO:0000259" key="3">
    <source>
        <dbReference type="Pfam" id="PF19278"/>
    </source>
</evidence>
<protein>
    <submittedName>
        <fullName evidence="4">N-methylhydantoinase A</fullName>
    </submittedName>
</protein>
<feature type="domain" description="Acetophenone carboxylase-like C-terminal" evidence="3">
    <location>
        <begin position="522"/>
        <end position="685"/>
    </location>
</feature>
<dbReference type="PANTHER" id="PTHR11365:SF23">
    <property type="entry name" value="HYPOTHETICAL 5-OXOPROLINASE (EUROFUNG)-RELATED"/>
    <property type="match status" value="1"/>
</dbReference>
<feature type="domain" description="Hydantoinase A/oxoprolinase" evidence="1">
    <location>
        <begin position="207"/>
        <end position="500"/>
    </location>
</feature>
<dbReference type="InterPro" id="IPR002821">
    <property type="entry name" value="Hydantoinase_A"/>
</dbReference>
<dbReference type="GO" id="GO:0017168">
    <property type="term" value="F:5-oxoprolinase (ATP-hydrolyzing) activity"/>
    <property type="evidence" value="ECO:0007669"/>
    <property type="project" value="TreeGrafter"/>
</dbReference>
<proteinExistence type="predicted"/>
<sequence>MPVDLRFRVASDVGGTFTDSIAYDAVTRRITVSKVSTTPGNRALGTAEGLKKALALQGGTGAGVAYVGHGMTTATNAVIQRNGARTAFLTNTGFRDLLQIGRQNRPTLFDITVVRPEQLVPRELCFTARGRIGAAGEELEPLNEADIRDAAAAMKAAGVESVGILFLHSYANSSHEKRARAILEAEMPGIAVCASTDINSEFREYERASTTVLNAYLRPVMENYLRTLSGILQDAETGLGLSADRPVMVMDAAGGLMSLDSAREKPVHTVLSGPAGGVVAAAHVAASAGIADIITMDIGGTSTDISLIRSGRPEITRSASLETVPIQLPVIDINAIGAGGGSIAWIDEGGALRVGPMSAEAVPGPVCYGRGGDRPTVTDANIVLGRFDANSRLGGSMALDVDSAARVIQRDIAGPLGLTLEEAAAGILRVAHANIVRGIRVVSVERGYDPRDFALVPFGGAGPMHGSPVARDLKMPRVMVPPTPGILCAMGQLISDLRHDFVETHIIPYAQLGKEGALALIDALRARADAHLSEDGVDPARREIEIRIDLRYVGQSFALPIQTDPTQPGWWQALPDAFNAAHLARFGHADPDVPLQVVGFNVTGIGRIEKPLLPEIPAGTATPPEAALRGQRPVYFEPGDSGDTGAWHQASVWSRDALLAGNVLNGPAAIEEVSATTILYPGDRAEILSSGNIIVEVAE</sequence>